<feature type="domain" description="Polymerase/histidinol phosphatase N-terminal" evidence="16">
    <location>
        <begin position="333"/>
        <end position="400"/>
    </location>
</feature>
<feature type="coiled-coil region" evidence="14">
    <location>
        <begin position="166"/>
        <end position="208"/>
    </location>
</feature>
<keyword evidence="6 13" id="KW-0235">DNA replication</keyword>
<proteinExistence type="inferred from homology"/>
<dbReference type="NCBIfam" id="TIGR01405">
    <property type="entry name" value="polC_Gram_pos"/>
    <property type="match status" value="1"/>
</dbReference>
<dbReference type="NCBIfam" id="TIGR00573">
    <property type="entry name" value="dnaq"/>
    <property type="match status" value="1"/>
</dbReference>
<evidence type="ECO:0000256" key="4">
    <source>
        <dbReference type="ARBA" id="ARBA00022679"/>
    </source>
</evidence>
<dbReference type="InterPro" id="IPR044923">
    <property type="entry name" value="PolC_middle_finger_sf"/>
</dbReference>
<dbReference type="EC" id="2.7.7.7" evidence="13"/>
<dbReference type="InterPro" id="IPR004365">
    <property type="entry name" value="NA-bd_OB_tRNA"/>
</dbReference>
<dbReference type="Gene3D" id="2.40.50.140">
    <property type="entry name" value="Nucleic acid-binding proteins"/>
    <property type="match status" value="1"/>
</dbReference>
<keyword evidence="5 13" id="KW-0548">Nucleotidyltransferase</keyword>
<evidence type="ECO:0000256" key="6">
    <source>
        <dbReference type="ARBA" id="ARBA00022705"/>
    </source>
</evidence>
<evidence type="ECO:0000313" key="18">
    <source>
        <dbReference type="Proteomes" id="UP000251213"/>
    </source>
</evidence>
<keyword evidence="9 13" id="KW-0269">Exonuclease</keyword>
<evidence type="ECO:0000313" key="17">
    <source>
        <dbReference type="EMBL" id="RAL25594.1"/>
    </source>
</evidence>
<evidence type="ECO:0000256" key="1">
    <source>
        <dbReference type="ARBA" id="ARBA00003452"/>
    </source>
</evidence>
<name>A0A364K5L7_9BACL</name>
<evidence type="ECO:0000256" key="13">
    <source>
        <dbReference type="HAMAP-Rule" id="MF_00356"/>
    </source>
</evidence>
<dbReference type="PANTHER" id="PTHR32294:SF5">
    <property type="entry name" value="DNA POLYMERASE III POLC-TYPE"/>
    <property type="match status" value="1"/>
</dbReference>
<evidence type="ECO:0000259" key="16">
    <source>
        <dbReference type="SMART" id="SM00481"/>
    </source>
</evidence>
<dbReference type="InterPro" id="IPR004013">
    <property type="entry name" value="PHP_dom"/>
</dbReference>
<dbReference type="InterPro" id="IPR013520">
    <property type="entry name" value="Ribonucl_H"/>
</dbReference>
<dbReference type="OrthoDB" id="9804290at2"/>
<comment type="function">
    <text evidence="1 13">Required for replicative DNA synthesis. This DNA polymerase also exhibits 3' to 5' exonuclease activity.</text>
</comment>
<dbReference type="Gene3D" id="1.10.150.700">
    <property type="entry name" value="PolC, middle finger domain"/>
    <property type="match status" value="1"/>
</dbReference>
<dbReference type="HAMAP" id="MF_00356">
    <property type="entry name" value="DNApol_PolC"/>
    <property type="match status" value="1"/>
</dbReference>
<keyword evidence="10 13" id="KW-0239">DNA-directed DNA polymerase</keyword>
<dbReference type="GO" id="GO:0003677">
    <property type="term" value="F:DNA binding"/>
    <property type="evidence" value="ECO:0007669"/>
    <property type="project" value="UniProtKB-UniRule"/>
</dbReference>
<dbReference type="PANTHER" id="PTHR32294">
    <property type="entry name" value="DNA POLYMERASE III SUBUNIT ALPHA"/>
    <property type="match status" value="1"/>
</dbReference>
<dbReference type="InterPro" id="IPR040982">
    <property type="entry name" value="DNA_pol3_finger"/>
</dbReference>
<evidence type="ECO:0000256" key="14">
    <source>
        <dbReference type="SAM" id="Coils"/>
    </source>
</evidence>
<dbReference type="Pfam" id="PF14480">
    <property type="entry name" value="DNA_pol3_a_NI"/>
    <property type="match status" value="1"/>
</dbReference>
<dbReference type="CDD" id="cd06127">
    <property type="entry name" value="DEDDh"/>
    <property type="match status" value="1"/>
</dbReference>
<dbReference type="NCBIfam" id="NF001688">
    <property type="entry name" value="PRK00448.1"/>
    <property type="match status" value="1"/>
</dbReference>
<dbReference type="EMBL" id="QJKK01000003">
    <property type="protein sequence ID" value="RAL25594.1"/>
    <property type="molecule type" value="Genomic_DNA"/>
</dbReference>
<dbReference type="SUPFAM" id="SSF50249">
    <property type="entry name" value="Nucleic acid-binding proteins"/>
    <property type="match status" value="1"/>
</dbReference>
<dbReference type="Gene3D" id="1.10.150.870">
    <property type="match status" value="1"/>
</dbReference>
<keyword evidence="14" id="KW-0175">Coiled coil</keyword>
<protein>
    <recommendedName>
        <fullName evidence="13">DNA polymerase III PolC-type</fullName>
        <shortName evidence="13">PolIII</shortName>
        <ecNumber evidence="13">2.7.7.7</ecNumber>
    </recommendedName>
</protein>
<feature type="domain" description="Exonuclease" evidence="15">
    <location>
        <begin position="418"/>
        <end position="584"/>
    </location>
</feature>
<evidence type="ECO:0000259" key="15">
    <source>
        <dbReference type="SMART" id="SM00479"/>
    </source>
</evidence>
<keyword evidence="18" id="KW-1185">Reference proteome</keyword>
<dbReference type="InterPro" id="IPR006054">
    <property type="entry name" value="DnaQ"/>
</dbReference>
<comment type="catalytic activity">
    <reaction evidence="12 13">
        <text>DNA(n) + a 2'-deoxyribonucleoside 5'-triphosphate = DNA(n+1) + diphosphate</text>
        <dbReference type="Rhea" id="RHEA:22508"/>
        <dbReference type="Rhea" id="RHEA-COMP:17339"/>
        <dbReference type="Rhea" id="RHEA-COMP:17340"/>
        <dbReference type="ChEBI" id="CHEBI:33019"/>
        <dbReference type="ChEBI" id="CHEBI:61560"/>
        <dbReference type="ChEBI" id="CHEBI:173112"/>
        <dbReference type="EC" id="2.7.7.7"/>
    </reaction>
</comment>
<dbReference type="Pfam" id="PF00929">
    <property type="entry name" value="RNase_T"/>
    <property type="match status" value="1"/>
</dbReference>
<sequence>MVKQEKLERLFQEANLPQEWLSTHFKGAWIQKVLVNPKQYSWLIHLHFPEPIPAEIWYDFQVRIKQHFRPIQVLMQFQYDRVEHEVVLQKYKYLIQKQIQENVAPAISTWFGQAQWQVNDSGIEIIFPNPTVLQFARQRQLDRYVTRYYKWITSHELPVHFSCKSKVDSEKEFEAFQEKKAKQEKALVEQMIIEQAEAASQAAQAEAEEQAVIAKRIGYAIQEEPVPISQITEEEKRITVKGKVFKSEVRELKSGRQLLTFNLTDYTSAISCKIFARDKEQAAVFSLIKDGDWLKVRGSVQFDTFARDLVLMVNDLIEIVPEERQDTASEKRIELHSHTSMSAMDGVVDVKHLIKRAAKWGHPAIAITDHGVAQAYPDAYKVAKDEGIKILFGMEANIVDDGVPIVINSEKRKLLDDTYVVFDVETTGLSAVHDVIIELAAVKIQNGEIIDRFSEFANPHRPLAQHIIELTHITDAMVKDAPEIDDVITRFLTFIEGCTLVAHNARFDMGFLQEAVKRLGQEPVKNPVLDTLELARFLFPTMKNHRLNTLADRLGVNLEQHHRAIYDAEATGYVLWKMLLEAIEKKEVHYLHELNEHTGDRDLSRLRPFHAIVLVKNSVGMKNLYKLISMSHLNYFYRVPRIPRSQLVNHREGLIIGSGCEKGELYEAALNKSSSEVETVAEFYDYLEIQPVEVNMHLVEKGLVESPDRLREANRLLVEIGEKLGKPVVATSNAHYLDKHDAIYRDILVQYQSGFRNPSSLPQAYFRTTDEMLDEFSYLGEEKAKEVVIHAPQMIADQIEDDIQPFPDGLSTPVIEGANEELQEMCYKKAHDWYGNPLPEVVQKRLDRELGSIIKHGFAVIYLISQRLVTKSLSDGYLVGSRGSVGSSFVATMSDITEVNPLAPHWRCPKCKHSEFILDGSYDSGFDLPDKECPDCHTLMIKDGHDIPFETFLGFEADKVPDIDLNFGSDYQARAHAYTEELFGQDYIYRAGTISKVKEKTAYGFVKKYEEKMNLHLRQAEIDRLVQGCTGVKRTTGQHPGGLMVIPQYKEVFDFTPVQRPADDMKSETRTTHFDYNSISGRILKLDILGHQDPTTIRMLQDLTNIDPKEIPMDDPEVMKIFSGTESLGVTPEEIGGVKTGTLGIPEFGTQFVRQMLEDTKPKTFSELVRISGLSHGTDVWLGNAQELIRSGICTLSEAICTRDDIMRYLLLKGVPPKSSFKIMEKVRKGKGLTDEEADLLRQHDVPEWYIGSCRKIAYMFPKAHAVAYVMMAVRIAWFKVHHPIAYYATYFYRLLSDFDGEVVLKGPEHIKRLIKEIVEKGNAATPKEKGLLTVLESVLEFYARGFTFKQVDLYKSHAKQFVIDGDSLILPFASIAGVGESAAINMMEARKNGEFLSIDDLQSRTKVSSTVIELLKNMGCLDGLPQSNQLALF</sequence>
<keyword evidence="7 13" id="KW-0540">Nuclease</keyword>
<evidence type="ECO:0000256" key="8">
    <source>
        <dbReference type="ARBA" id="ARBA00022801"/>
    </source>
</evidence>
<keyword evidence="4 13" id="KW-0808">Transferase</keyword>
<evidence type="ECO:0000256" key="3">
    <source>
        <dbReference type="ARBA" id="ARBA00022490"/>
    </source>
</evidence>
<dbReference type="Pfam" id="PF07733">
    <property type="entry name" value="DNA_pol3_alpha"/>
    <property type="match status" value="2"/>
</dbReference>
<comment type="similarity">
    <text evidence="13">Belongs to the DNA polymerase type-C family. PolC subfamily.</text>
</comment>
<organism evidence="17 18">
    <name type="scientific">Thermoflavimicrobium daqui</name>
    <dbReference type="NCBI Taxonomy" id="2137476"/>
    <lineage>
        <taxon>Bacteria</taxon>
        <taxon>Bacillati</taxon>
        <taxon>Bacillota</taxon>
        <taxon>Bacilli</taxon>
        <taxon>Bacillales</taxon>
        <taxon>Thermoactinomycetaceae</taxon>
        <taxon>Thermoflavimicrobium</taxon>
    </lineage>
</organism>
<dbReference type="Gene3D" id="3.30.1900.20">
    <property type="match status" value="2"/>
</dbReference>
<dbReference type="SUPFAM" id="SSF53098">
    <property type="entry name" value="Ribonuclease H-like"/>
    <property type="match status" value="1"/>
</dbReference>
<dbReference type="Gene3D" id="3.30.420.10">
    <property type="entry name" value="Ribonuclease H-like superfamily/Ribonuclease H"/>
    <property type="match status" value="1"/>
</dbReference>
<evidence type="ECO:0000256" key="10">
    <source>
        <dbReference type="ARBA" id="ARBA00022932"/>
    </source>
</evidence>
<evidence type="ECO:0000256" key="12">
    <source>
        <dbReference type="ARBA" id="ARBA00049244"/>
    </source>
</evidence>
<dbReference type="SMART" id="SM00479">
    <property type="entry name" value="EXOIII"/>
    <property type="match status" value="1"/>
</dbReference>
<reference evidence="17 18" key="2">
    <citation type="submission" date="2018-06" db="EMBL/GenBank/DDBJ databases">
        <authorList>
            <person name="Zhirakovskaya E."/>
        </authorList>
    </citation>
    <scope>NUCLEOTIDE SEQUENCE [LARGE SCALE GENOMIC DNA]</scope>
    <source>
        <strain evidence="17 18">FBKL4.011</strain>
    </source>
</reference>
<dbReference type="Pfam" id="PF17657">
    <property type="entry name" value="DNA_pol3_finger"/>
    <property type="match status" value="1"/>
</dbReference>
<comment type="subcellular location">
    <subcellularLocation>
        <location evidence="2 13">Cytoplasm</location>
    </subcellularLocation>
</comment>
<dbReference type="InterPro" id="IPR011708">
    <property type="entry name" value="DNA_pol3_alpha_NTPase_dom"/>
</dbReference>
<dbReference type="InterPro" id="IPR028112">
    <property type="entry name" value="DNA_PolC-type_N_I"/>
</dbReference>
<dbReference type="Gene3D" id="6.10.140.1510">
    <property type="match status" value="1"/>
</dbReference>
<dbReference type="InterPro" id="IPR004805">
    <property type="entry name" value="DnaE2/DnaE/PolC"/>
</dbReference>
<dbReference type="SMART" id="SM00481">
    <property type="entry name" value="POLIIIAc"/>
    <property type="match status" value="1"/>
</dbReference>
<dbReference type="GO" id="GO:0005737">
    <property type="term" value="C:cytoplasm"/>
    <property type="evidence" value="ECO:0007669"/>
    <property type="project" value="UniProtKB-SubCell"/>
</dbReference>
<dbReference type="RefSeq" id="WP_113658207.1">
    <property type="nucleotide sequence ID" value="NZ_KZ845665.1"/>
</dbReference>
<dbReference type="Pfam" id="PF02811">
    <property type="entry name" value="PHP"/>
    <property type="match status" value="1"/>
</dbReference>
<dbReference type="InterPro" id="IPR029460">
    <property type="entry name" value="DNAPol_HHH"/>
</dbReference>
<accession>A0A364K5L7</accession>
<dbReference type="CDD" id="cd04484">
    <property type="entry name" value="polC_OBF"/>
    <property type="match status" value="1"/>
</dbReference>
<dbReference type="InterPro" id="IPR012340">
    <property type="entry name" value="NA-bd_OB-fold"/>
</dbReference>
<dbReference type="Pfam" id="PF11490">
    <property type="entry name" value="DNA_pol3_a_NII"/>
    <property type="match status" value="1"/>
</dbReference>
<dbReference type="FunFam" id="3.30.420.10:FF:000045">
    <property type="entry name" value="3'-5' exonuclease DinG"/>
    <property type="match status" value="1"/>
</dbReference>
<dbReference type="Pfam" id="PF01336">
    <property type="entry name" value="tRNA_anti-codon"/>
    <property type="match status" value="1"/>
</dbReference>
<reference evidence="17 18" key="1">
    <citation type="submission" date="2018-06" db="EMBL/GenBank/DDBJ databases">
        <title>Thermoflavimicrobium daqus sp. nov., a thermophilic microbe isolated from Moutai-flavour Daqu.</title>
        <authorList>
            <person name="Wang X."/>
            <person name="Zhou H."/>
        </authorList>
    </citation>
    <scope>NUCLEOTIDE SEQUENCE [LARGE SCALE GENOMIC DNA]</scope>
    <source>
        <strain evidence="17 18">FBKL4.011</strain>
    </source>
</reference>
<dbReference type="InterPro" id="IPR006308">
    <property type="entry name" value="Pol_III_a_PolC-type_gram_pos"/>
</dbReference>
<dbReference type="GO" id="GO:0003887">
    <property type="term" value="F:DNA-directed DNA polymerase activity"/>
    <property type="evidence" value="ECO:0007669"/>
    <property type="project" value="UniProtKB-UniRule"/>
</dbReference>
<evidence type="ECO:0000256" key="7">
    <source>
        <dbReference type="ARBA" id="ARBA00022722"/>
    </source>
</evidence>
<keyword evidence="8 13" id="KW-0378">Hydrolase</keyword>
<dbReference type="Gene3D" id="3.20.20.140">
    <property type="entry name" value="Metal-dependent hydrolases"/>
    <property type="match status" value="2"/>
</dbReference>
<keyword evidence="3 13" id="KW-0963">Cytoplasm</keyword>
<evidence type="ECO:0000256" key="11">
    <source>
        <dbReference type="ARBA" id="ARBA00025611"/>
    </source>
</evidence>
<comment type="function">
    <text evidence="11">DNA polymerase III is a complex, multichain enzyme responsible for most of the replicative synthesis in bacteria. This DNA polymerase also exhibits 3' to 5' exonuclease activity. The alpha chain is the DNA polymerase.</text>
</comment>
<dbReference type="GO" id="GO:0008408">
    <property type="term" value="F:3'-5' exonuclease activity"/>
    <property type="evidence" value="ECO:0007669"/>
    <property type="project" value="UniProtKB-UniRule"/>
</dbReference>
<dbReference type="GO" id="GO:0006261">
    <property type="term" value="P:DNA-templated DNA replication"/>
    <property type="evidence" value="ECO:0007669"/>
    <property type="project" value="UniProtKB-UniRule"/>
</dbReference>
<comment type="caution">
    <text evidence="17">The sequence shown here is derived from an EMBL/GenBank/DDBJ whole genome shotgun (WGS) entry which is preliminary data.</text>
</comment>
<dbReference type="CDD" id="cd07435">
    <property type="entry name" value="PHP_PolIIIA_POLC"/>
    <property type="match status" value="1"/>
</dbReference>
<dbReference type="InterPro" id="IPR012337">
    <property type="entry name" value="RNaseH-like_sf"/>
</dbReference>
<dbReference type="InterPro" id="IPR024754">
    <property type="entry name" value="DNA_PolC-like_N_II"/>
</dbReference>
<dbReference type="Pfam" id="PF14579">
    <property type="entry name" value="HHH_6"/>
    <property type="match status" value="1"/>
</dbReference>
<dbReference type="InterPro" id="IPR036397">
    <property type="entry name" value="RNaseH_sf"/>
</dbReference>
<gene>
    <name evidence="13 17" type="primary">polC</name>
    <name evidence="17" type="ORF">DL897_05815</name>
</gene>
<evidence type="ECO:0000256" key="9">
    <source>
        <dbReference type="ARBA" id="ARBA00022839"/>
    </source>
</evidence>
<evidence type="ECO:0000256" key="2">
    <source>
        <dbReference type="ARBA" id="ARBA00004496"/>
    </source>
</evidence>
<evidence type="ECO:0000256" key="5">
    <source>
        <dbReference type="ARBA" id="ARBA00022695"/>
    </source>
</evidence>
<dbReference type="Proteomes" id="UP000251213">
    <property type="component" value="Unassembled WGS sequence"/>
</dbReference>
<dbReference type="InterPro" id="IPR003141">
    <property type="entry name" value="Pol/His_phosphatase_N"/>
</dbReference>